<dbReference type="Proteomes" id="UP000051888">
    <property type="component" value="Unassembled WGS sequence"/>
</dbReference>
<gene>
    <name evidence="2" type="ORF">AN964_01295</name>
</gene>
<proteinExistence type="predicted"/>
<keyword evidence="3" id="KW-1185">Reference proteome</keyword>
<reference evidence="2 3" key="1">
    <citation type="submission" date="2015-09" db="EMBL/GenBank/DDBJ databases">
        <title>Genome sequencing project for genomic taxonomy and phylogenomics of Bacillus-like bacteria.</title>
        <authorList>
            <person name="Liu B."/>
            <person name="Wang J."/>
            <person name="Zhu Y."/>
            <person name="Liu G."/>
            <person name="Chen Q."/>
            <person name="Chen Z."/>
            <person name="Lan J."/>
            <person name="Che J."/>
            <person name="Ge C."/>
            <person name="Shi H."/>
            <person name="Pan Z."/>
            <person name="Liu X."/>
        </authorList>
    </citation>
    <scope>NUCLEOTIDE SEQUENCE [LARGE SCALE GENOMIC DNA]</scope>
    <source>
        <strain evidence="2 3">LMG 18435</strain>
    </source>
</reference>
<evidence type="ECO:0000259" key="1">
    <source>
        <dbReference type="PROSITE" id="PS51819"/>
    </source>
</evidence>
<sequence>MQSPIVNQINTIFVHVSDLGRSVEWYSKLLDQEYNLAEVHRPVYNMKINHHTGLTLDAGPSGTAKQINPSGNPLFNFHTNDIDEAYEYIKQLGYKMESDIVRFEDFAFFTVSDPDKNIVMICTG</sequence>
<evidence type="ECO:0000313" key="2">
    <source>
        <dbReference type="EMBL" id="KQL52311.1"/>
    </source>
</evidence>
<dbReference type="InterPro" id="IPR004360">
    <property type="entry name" value="Glyas_Fos-R_dOase_dom"/>
</dbReference>
<dbReference type="SUPFAM" id="SSF54593">
    <property type="entry name" value="Glyoxalase/Bleomycin resistance protein/Dihydroxybiphenyl dioxygenase"/>
    <property type="match status" value="1"/>
</dbReference>
<dbReference type="EMBL" id="LJJC01000004">
    <property type="protein sequence ID" value="KQL52311.1"/>
    <property type="molecule type" value="Genomic_DNA"/>
</dbReference>
<dbReference type="PROSITE" id="PS51819">
    <property type="entry name" value="VOC"/>
    <property type="match status" value="1"/>
</dbReference>
<dbReference type="STRING" id="157838.AN964_01295"/>
<dbReference type="PATRIC" id="fig|157838.3.peg.281"/>
<feature type="domain" description="VOC" evidence="1">
    <location>
        <begin position="8"/>
        <end position="124"/>
    </location>
</feature>
<name>A0A0Q3WUQ2_9BACI</name>
<dbReference type="OrthoDB" id="2354281at2"/>
<organism evidence="2 3">
    <name type="scientific">Heyndrickxia shackletonii</name>
    <dbReference type="NCBI Taxonomy" id="157838"/>
    <lineage>
        <taxon>Bacteria</taxon>
        <taxon>Bacillati</taxon>
        <taxon>Bacillota</taxon>
        <taxon>Bacilli</taxon>
        <taxon>Bacillales</taxon>
        <taxon>Bacillaceae</taxon>
        <taxon>Heyndrickxia</taxon>
    </lineage>
</organism>
<dbReference type="RefSeq" id="WP_055737992.1">
    <property type="nucleotide sequence ID" value="NZ_JAAIWL010000017.1"/>
</dbReference>
<dbReference type="AlphaFoldDB" id="A0A0Q3WUQ2"/>
<dbReference type="InterPro" id="IPR029068">
    <property type="entry name" value="Glyas_Bleomycin-R_OHBP_Dase"/>
</dbReference>
<protein>
    <recommendedName>
        <fullName evidence="1">VOC domain-containing protein</fullName>
    </recommendedName>
</protein>
<evidence type="ECO:0000313" key="3">
    <source>
        <dbReference type="Proteomes" id="UP000051888"/>
    </source>
</evidence>
<comment type="caution">
    <text evidence="2">The sequence shown here is derived from an EMBL/GenBank/DDBJ whole genome shotgun (WGS) entry which is preliminary data.</text>
</comment>
<accession>A0A0Q3WUQ2</accession>
<dbReference type="InterPro" id="IPR037523">
    <property type="entry name" value="VOC_core"/>
</dbReference>
<dbReference type="Pfam" id="PF00903">
    <property type="entry name" value="Glyoxalase"/>
    <property type="match status" value="1"/>
</dbReference>
<dbReference type="CDD" id="cd06587">
    <property type="entry name" value="VOC"/>
    <property type="match status" value="1"/>
</dbReference>
<dbReference type="Gene3D" id="3.10.180.10">
    <property type="entry name" value="2,3-Dihydroxybiphenyl 1,2-Dioxygenase, domain 1"/>
    <property type="match status" value="1"/>
</dbReference>